<dbReference type="Proteomes" id="UP001281761">
    <property type="component" value="Unassembled WGS sequence"/>
</dbReference>
<gene>
    <name evidence="1" type="ORF">BLNAU_15113</name>
</gene>
<dbReference type="EMBL" id="JARBJD010000145">
    <property type="protein sequence ID" value="KAK2949970.1"/>
    <property type="molecule type" value="Genomic_DNA"/>
</dbReference>
<reference evidence="1 2" key="1">
    <citation type="journal article" date="2022" name="bioRxiv">
        <title>Genomics of Preaxostyla Flagellates Illuminates Evolutionary Transitions and the Path Towards Mitochondrial Loss.</title>
        <authorList>
            <person name="Novak L.V.F."/>
            <person name="Treitli S.C."/>
            <person name="Pyrih J."/>
            <person name="Halakuc P."/>
            <person name="Pipaliya S.V."/>
            <person name="Vacek V."/>
            <person name="Brzon O."/>
            <person name="Soukal P."/>
            <person name="Eme L."/>
            <person name="Dacks J.B."/>
            <person name="Karnkowska A."/>
            <person name="Elias M."/>
            <person name="Hampl V."/>
        </authorList>
    </citation>
    <scope>NUCLEOTIDE SEQUENCE [LARGE SCALE GENOMIC DNA]</scope>
    <source>
        <strain evidence="1">NAU3</strain>
        <tissue evidence="1">Gut</tissue>
    </source>
</reference>
<organism evidence="1 2">
    <name type="scientific">Blattamonas nauphoetae</name>
    <dbReference type="NCBI Taxonomy" id="2049346"/>
    <lineage>
        <taxon>Eukaryota</taxon>
        <taxon>Metamonada</taxon>
        <taxon>Preaxostyla</taxon>
        <taxon>Oxymonadida</taxon>
        <taxon>Blattamonas</taxon>
    </lineage>
</organism>
<proteinExistence type="predicted"/>
<name>A0ABQ9XEZ4_9EUKA</name>
<protein>
    <submittedName>
        <fullName evidence="1">Uncharacterized protein</fullName>
    </submittedName>
</protein>
<sequence length="103" mass="12265">MARHWNGGNESDSSVNRNWMSCEQCLIEQIIQWRILMRLKQKFPVDWQCSPKHWLDTRSMKKNTLPATPTSILTNNEHRKRIPNNSWRRCEEGTVLRSLETTL</sequence>
<keyword evidence="2" id="KW-1185">Reference proteome</keyword>
<comment type="caution">
    <text evidence="1">The sequence shown here is derived from an EMBL/GenBank/DDBJ whole genome shotgun (WGS) entry which is preliminary data.</text>
</comment>
<evidence type="ECO:0000313" key="2">
    <source>
        <dbReference type="Proteomes" id="UP001281761"/>
    </source>
</evidence>
<evidence type="ECO:0000313" key="1">
    <source>
        <dbReference type="EMBL" id="KAK2949970.1"/>
    </source>
</evidence>
<accession>A0ABQ9XEZ4</accession>